<dbReference type="AlphaFoldDB" id="A0A4R8UZI5"/>
<dbReference type="CDD" id="cd19074">
    <property type="entry name" value="Aldo_ket_red_shaker-like"/>
    <property type="match status" value="1"/>
</dbReference>
<evidence type="ECO:0000256" key="3">
    <source>
        <dbReference type="ARBA" id="ARBA00023002"/>
    </source>
</evidence>
<reference evidence="5 7" key="1">
    <citation type="submission" date="2016-10" db="EMBL/GenBank/DDBJ databases">
        <authorList>
            <person name="Varghese N."/>
            <person name="Submissions S."/>
        </authorList>
    </citation>
    <scope>NUCLEOTIDE SEQUENCE [LARGE SCALE GENOMIC DNA]</scope>
    <source>
        <strain evidence="5 7">CGMCC 1.11215</strain>
    </source>
</reference>
<evidence type="ECO:0000259" key="4">
    <source>
        <dbReference type="Pfam" id="PF00248"/>
    </source>
</evidence>
<dbReference type="Proteomes" id="UP000199639">
    <property type="component" value="Unassembled WGS sequence"/>
</dbReference>
<sequence length="334" mass="36257">MEFRYLGNSGLKVSEITYGNWLTHGSQIENDTATACVRAALDAGISSFDTADVYANTVAEQVLGDALRGERRQSLEIFTKVFGPTGPKGHNDTGLSRKHILESIDGSLSRLQTDYVDLYQAHRYDVETPLEETMQAFADVVRQGKALYIGVSEWNATQLRAGHALATDLGIQLISNQPQYSMLWRVIESEVVPAAEELGVSQIVWSPVAQGVLTGKYLPGQAPLNGSRATDAQGGANMIKRWMSEPVLTGVQKLRPIADELGLTMAQLALAWVLAHKNVASAIMGASRPEQVADNAKAAGVHLDADVLTRIDTAVRDLAEFDPRKTTSPEQREA</sequence>
<dbReference type="InterPro" id="IPR020471">
    <property type="entry name" value="AKR"/>
</dbReference>
<dbReference type="EMBL" id="FNIB01000005">
    <property type="protein sequence ID" value="SDN40506.1"/>
    <property type="molecule type" value="Genomic_DNA"/>
</dbReference>
<dbReference type="Gene3D" id="3.20.20.100">
    <property type="entry name" value="NADP-dependent oxidoreductase domain"/>
    <property type="match status" value="1"/>
</dbReference>
<evidence type="ECO:0000313" key="8">
    <source>
        <dbReference type="Proteomes" id="UP000298252"/>
    </source>
</evidence>
<evidence type="ECO:0000313" key="6">
    <source>
        <dbReference type="EMBL" id="TFB73908.1"/>
    </source>
</evidence>
<dbReference type="GO" id="GO:0005829">
    <property type="term" value="C:cytosol"/>
    <property type="evidence" value="ECO:0007669"/>
    <property type="project" value="UniProtKB-ARBA"/>
</dbReference>
<evidence type="ECO:0000256" key="1">
    <source>
        <dbReference type="ARBA" id="ARBA00006515"/>
    </source>
</evidence>
<dbReference type="Proteomes" id="UP000298252">
    <property type="component" value="Unassembled WGS sequence"/>
</dbReference>
<dbReference type="GO" id="GO:0016491">
    <property type="term" value="F:oxidoreductase activity"/>
    <property type="evidence" value="ECO:0007669"/>
    <property type="project" value="UniProtKB-KW"/>
</dbReference>
<name>A0A4R8UZI5_9MICO</name>
<reference evidence="6 8" key="2">
    <citation type="submission" date="2019-03" db="EMBL/GenBank/DDBJ databases">
        <title>Genomics of glacier-inhabiting Cryobacterium strains.</title>
        <authorList>
            <person name="Liu Q."/>
            <person name="Xin Y.-H."/>
        </authorList>
    </citation>
    <scope>NUCLEOTIDE SEQUENCE [LARGE SCALE GENOMIC DNA]</scope>
    <source>
        <strain evidence="6 8">Hh8</strain>
    </source>
</reference>
<dbReference type="RefSeq" id="WP_092340357.1">
    <property type="nucleotide sequence ID" value="NZ_FNIB01000005.1"/>
</dbReference>
<dbReference type="Pfam" id="PF00248">
    <property type="entry name" value="Aldo_ket_red"/>
    <property type="match status" value="1"/>
</dbReference>
<dbReference type="InterPro" id="IPR005399">
    <property type="entry name" value="K_chnl_volt-dep_bsu_KCNAB-rel"/>
</dbReference>
<evidence type="ECO:0000313" key="5">
    <source>
        <dbReference type="EMBL" id="SDN40506.1"/>
    </source>
</evidence>
<dbReference type="FunFam" id="3.20.20.100:FF:000004">
    <property type="entry name" value="Oxidoreductase, aldo/keto reductase"/>
    <property type="match status" value="1"/>
</dbReference>
<accession>A0A4R8UZI5</accession>
<organism evidence="5 7">
    <name type="scientific">Cryobacterium flavum</name>
    <dbReference type="NCBI Taxonomy" id="1424659"/>
    <lineage>
        <taxon>Bacteria</taxon>
        <taxon>Bacillati</taxon>
        <taxon>Actinomycetota</taxon>
        <taxon>Actinomycetes</taxon>
        <taxon>Micrococcales</taxon>
        <taxon>Microbacteriaceae</taxon>
        <taxon>Cryobacterium</taxon>
    </lineage>
</organism>
<dbReference type="InterPro" id="IPR036812">
    <property type="entry name" value="NAD(P)_OxRdtase_dom_sf"/>
</dbReference>
<keyword evidence="3" id="KW-0560">Oxidoreductase</keyword>
<evidence type="ECO:0000256" key="2">
    <source>
        <dbReference type="ARBA" id="ARBA00022857"/>
    </source>
</evidence>
<dbReference type="EMBL" id="SOFD01000038">
    <property type="protein sequence ID" value="TFB73908.1"/>
    <property type="molecule type" value="Genomic_DNA"/>
</dbReference>
<proteinExistence type="inferred from homology"/>
<dbReference type="PANTHER" id="PTHR43150:SF2">
    <property type="entry name" value="HYPERKINETIC, ISOFORM M"/>
    <property type="match status" value="1"/>
</dbReference>
<protein>
    <submittedName>
        <fullName evidence="6">Aldo/keto reductase</fullName>
    </submittedName>
    <submittedName>
        <fullName evidence="5">Predicted oxidoreductase</fullName>
    </submittedName>
</protein>
<dbReference type="InterPro" id="IPR023210">
    <property type="entry name" value="NADP_OxRdtase_dom"/>
</dbReference>
<feature type="domain" description="NADP-dependent oxidoreductase" evidence="4">
    <location>
        <begin position="15"/>
        <end position="314"/>
    </location>
</feature>
<dbReference type="SUPFAM" id="SSF51430">
    <property type="entry name" value="NAD(P)-linked oxidoreductase"/>
    <property type="match status" value="1"/>
</dbReference>
<dbReference type="STRING" id="1424659.SAMN05216368_105160"/>
<gene>
    <name evidence="6" type="ORF">E3O21_16840</name>
    <name evidence="5" type="ORF">SAMN05216368_105160</name>
</gene>
<dbReference type="PRINTS" id="PR00069">
    <property type="entry name" value="ALDKETRDTASE"/>
</dbReference>
<dbReference type="PANTHER" id="PTHR43150">
    <property type="entry name" value="HYPERKINETIC, ISOFORM M"/>
    <property type="match status" value="1"/>
</dbReference>
<evidence type="ECO:0000313" key="7">
    <source>
        <dbReference type="Proteomes" id="UP000199639"/>
    </source>
</evidence>
<keyword evidence="2" id="KW-0521">NADP</keyword>
<comment type="similarity">
    <text evidence="1">Belongs to the shaker potassium channel beta subunit family.</text>
</comment>
<keyword evidence="8" id="KW-1185">Reference proteome</keyword>